<dbReference type="PROSITE" id="PS51257">
    <property type="entry name" value="PROKAR_LIPOPROTEIN"/>
    <property type="match status" value="1"/>
</dbReference>
<evidence type="ECO:0000256" key="1">
    <source>
        <dbReference type="SAM" id="MobiDB-lite"/>
    </source>
</evidence>
<sequence>MTSPRRSFLRRSAAALLAGATAGCLSDDTTATDGPGGAGTDTDAKTDATVTGTPSQTPTDTATATDSPTPTETATPSPDGLGNADYAEWLPAPAAFDRDGYRFTSIAPRDVLDRESDLGDGATEGLRGDPSVPGIDSYADAAAFHRIRPGVLVFEADLDRETVAEDLRGRGLTEVTTREGFAVFTGDRGAAALAESAIVLSLGASDPDAARSVVEAVVDAKAGAGPRYVDESDDCERLTAAIGSAHLVSGRTYAAEARLEGAVAGGIGIEVGETETRVKAPAVFPENEVDEAALAEWAADADVFYGQEPTTAVDGRVATAKASIPSAEVTTFGTGSFPGSSRTAPRTPQAIFGFEHDPTGDGVGILEITHEGGDSIARSELYIRGAGFASVEGVDQTAAGQWQGTASGDDEAVVAGDRVEVGVASGYEINVVWESADGGVSATLATNERPDA</sequence>
<feature type="compositionally biased region" description="Low complexity" evidence="1">
    <location>
        <begin position="47"/>
        <end position="79"/>
    </location>
</feature>
<reference evidence="2 3" key="1">
    <citation type="submission" date="2020-12" db="EMBL/GenBank/DDBJ databases">
        <title>Halosimplex halophilum sp. nov. and Halosimplex salinum sp. nov., two new members of the genus Halosimplex.</title>
        <authorList>
            <person name="Cui H.L."/>
        </authorList>
    </citation>
    <scope>NUCLEOTIDE SEQUENCE [LARGE SCALE GENOMIC DNA]</scope>
    <source>
        <strain evidence="2 3">YGH94</strain>
    </source>
</reference>
<dbReference type="GeneID" id="60589525"/>
<dbReference type="KEGG" id="hlt:I7X12_13490"/>
<keyword evidence="3" id="KW-1185">Reference proteome</keyword>
<protein>
    <submittedName>
        <fullName evidence="2">Uncharacterized protein</fullName>
    </submittedName>
</protein>
<dbReference type="Proteomes" id="UP000595001">
    <property type="component" value="Chromosome"/>
</dbReference>
<feature type="compositionally biased region" description="Low complexity" evidence="1">
    <location>
        <begin position="21"/>
        <end position="33"/>
    </location>
</feature>
<name>A0A7T3FW49_9EURY</name>
<dbReference type="RefSeq" id="WP_198060586.1">
    <property type="nucleotide sequence ID" value="NZ_CP065856.1"/>
</dbReference>
<accession>A0A7T3FW49</accession>
<dbReference type="AlphaFoldDB" id="A0A7T3FW49"/>
<dbReference type="PROSITE" id="PS51318">
    <property type="entry name" value="TAT"/>
    <property type="match status" value="1"/>
</dbReference>
<organism evidence="2 3">
    <name type="scientific">Halosimplex litoreum</name>
    <dbReference type="NCBI Taxonomy" id="1198301"/>
    <lineage>
        <taxon>Archaea</taxon>
        <taxon>Methanobacteriati</taxon>
        <taxon>Methanobacteriota</taxon>
        <taxon>Stenosarchaea group</taxon>
        <taxon>Halobacteria</taxon>
        <taxon>Halobacteriales</taxon>
        <taxon>Haloarculaceae</taxon>
        <taxon>Halosimplex</taxon>
    </lineage>
</organism>
<dbReference type="EMBL" id="CP065856">
    <property type="protein sequence ID" value="QPV61761.1"/>
    <property type="molecule type" value="Genomic_DNA"/>
</dbReference>
<dbReference type="OrthoDB" id="241375at2157"/>
<gene>
    <name evidence="2" type="ORF">I7X12_13490</name>
</gene>
<evidence type="ECO:0000313" key="3">
    <source>
        <dbReference type="Proteomes" id="UP000595001"/>
    </source>
</evidence>
<dbReference type="InterPro" id="IPR006311">
    <property type="entry name" value="TAT_signal"/>
</dbReference>
<evidence type="ECO:0000313" key="2">
    <source>
        <dbReference type="EMBL" id="QPV61761.1"/>
    </source>
</evidence>
<proteinExistence type="predicted"/>
<feature type="region of interest" description="Disordered" evidence="1">
    <location>
        <begin position="21"/>
        <end position="86"/>
    </location>
</feature>